<dbReference type="EMBL" id="CP150484">
    <property type="protein sequence ID" value="WYW21729.1"/>
    <property type="molecule type" value="Genomic_DNA"/>
</dbReference>
<gene>
    <name evidence="1" type="ORF">LCL61_39960</name>
</gene>
<accession>A0ACD5BR37</accession>
<keyword evidence="1" id="KW-0378">Hydrolase</keyword>
<evidence type="ECO:0000313" key="2">
    <source>
        <dbReference type="Proteomes" id="UP001456344"/>
    </source>
</evidence>
<dbReference type="EC" id="3.1.3.-" evidence="1"/>
<sequence>MSCDVVLIRHAESVPPSPGKPDDPERPLTAAGVAAAELLAHELAAMNPTAVVSSPYRRAVATVEPAARKAGLEVMTRWELREWDSGLEPTPDYAGHYERSWADPDFARPGAESLRQLTARAMAAVDRLAAEHDGGVVLVGSHGTFVSRLLAGVRPGIGWPFSRDMPMPAVHRLRWPHENYPAPKAARSDRS</sequence>
<protein>
    <submittedName>
        <fullName evidence="1">Histidine phosphatase family protein</fullName>
        <ecNumber evidence="1">3.1.3.-</ecNumber>
    </submittedName>
</protein>
<keyword evidence="2" id="KW-1185">Reference proteome</keyword>
<reference evidence="1" key="1">
    <citation type="submission" date="2023-10" db="EMBL/GenBank/DDBJ databases">
        <title>Whole genome sequencing of actinobacterial strain Amycolatopsis sp. (BCA-696) identifies the underlying plant growth-promoting genes.</title>
        <authorList>
            <person name="Gandham P."/>
            <person name="Vadla N."/>
            <person name="Saji A."/>
            <person name="Srinivas V."/>
            <person name="Ruperao P."/>
            <person name="Selvanayagam S."/>
            <person name="Saxena R.K."/>
            <person name="Rathore A."/>
            <person name="Gopalakrishnan S."/>
            <person name="Thakur V."/>
        </authorList>
    </citation>
    <scope>NUCLEOTIDE SEQUENCE</scope>
    <source>
        <strain evidence="1">BCA-696</strain>
    </source>
</reference>
<dbReference type="Proteomes" id="UP001456344">
    <property type="component" value="Chromosome"/>
</dbReference>
<evidence type="ECO:0000313" key="1">
    <source>
        <dbReference type="EMBL" id="WYW21729.1"/>
    </source>
</evidence>
<name>A0ACD5BR37_9PSEU</name>
<proteinExistence type="predicted"/>
<organism evidence="1 2">
    <name type="scientific">Amycolatopsis coloradensis</name>
    <dbReference type="NCBI Taxonomy" id="76021"/>
    <lineage>
        <taxon>Bacteria</taxon>
        <taxon>Bacillati</taxon>
        <taxon>Actinomycetota</taxon>
        <taxon>Actinomycetes</taxon>
        <taxon>Pseudonocardiales</taxon>
        <taxon>Pseudonocardiaceae</taxon>
        <taxon>Amycolatopsis</taxon>
    </lineage>
</organism>